<dbReference type="KEGG" id="psyt:DSAG12_02387"/>
<name>A0A5B9DCF3_9ARCH</name>
<organism evidence="3 4">
    <name type="scientific">Promethearchaeum syntrophicum</name>
    <dbReference type="NCBI Taxonomy" id="2594042"/>
    <lineage>
        <taxon>Archaea</taxon>
        <taxon>Promethearchaeati</taxon>
        <taxon>Promethearchaeota</taxon>
        <taxon>Promethearchaeia</taxon>
        <taxon>Promethearchaeales</taxon>
        <taxon>Promethearchaeaceae</taxon>
        <taxon>Promethearchaeum</taxon>
    </lineage>
</organism>
<keyword evidence="4" id="KW-1185">Reference proteome</keyword>
<evidence type="ECO:0000256" key="2">
    <source>
        <dbReference type="PROSITE-ProRule" id="PRU00703"/>
    </source>
</evidence>
<dbReference type="PANTHER" id="PTHR43080">
    <property type="entry name" value="CBS DOMAIN-CONTAINING PROTEIN CBSX3, MITOCHONDRIAL"/>
    <property type="match status" value="1"/>
</dbReference>
<protein>
    <submittedName>
        <fullName evidence="3">HPP family protein</fullName>
    </submittedName>
</protein>
<sequence length="131" mass="14619">MKEVTAKDIMSTDITVTRRMEKVTTAEMMMIKKNIGGLPVVSDSDKLIGILTQRDIQLSRSIIGTEAFHVDDLYSKNPVKATVDEDFPSIINKMNDNNIERIPIVDGNDHVVGIVVTKDIIKALGDFFQKI</sequence>
<dbReference type="AlphaFoldDB" id="A0A5B9DCF3"/>
<gene>
    <name evidence="3" type="ORF">DSAG12_02387</name>
</gene>
<accession>A0A5B9DCF3</accession>
<dbReference type="InterPro" id="IPR000644">
    <property type="entry name" value="CBS_dom"/>
</dbReference>
<dbReference type="Pfam" id="PF00571">
    <property type="entry name" value="CBS"/>
    <property type="match status" value="2"/>
</dbReference>
<dbReference type="SMART" id="SM00116">
    <property type="entry name" value="CBS"/>
    <property type="match status" value="2"/>
</dbReference>
<dbReference type="PANTHER" id="PTHR43080:SF2">
    <property type="entry name" value="CBS DOMAIN-CONTAINING PROTEIN"/>
    <property type="match status" value="1"/>
</dbReference>
<keyword evidence="1 2" id="KW-0129">CBS domain</keyword>
<dbReference type="Gene3D" id="3.10.580.10">
    <property type="entry name" value="CBS-domain"/>
    <property type="match status" value="1"/>
</dbReference>
<evidence type="ECO:0000313" key="3">
    <source>
        <dbReference type="EMBL" id="QEE16557.2"/>
    </source>
</evidence>
<reference evidence="3 4" key="1">
    <citation type="journal article" date="2020" name="Nature">
        <title>Isolation of an archaeon at the prokaryote-eukaryote interface.</title>
        <authorList>
            <person name="Imachi H."/>
            <person name="Nobu M.K."/>
            <person name="Nakahara N."/>
            <person name="Morono Y."/>
            <person name="Ogawara M."/>
            <person name="Takaki Y."/>
            <person name="Takano Y."/>
            <person name="Uematsu K."/>
            <person name="Ikuta T."/>
            <person name="Ito M."/>
            <person name="Matsui Y."/>
            <person name="Miyazaki M."/>
            <person name="Murata K."/>
            <person name="Saito Y."/>
            <person name="Sakai S."/>
            <person name="Song C."/>
            <person name="Tasumi E."/>
            <person name="Yamanaka Y."/>
            <person name="Yamaguchi T."/>
            <person name="Kamagata Y."/>
            <person name="Tamaki H."/>
            <person name="Takai K."/>
        </authorList>
    </citation>
    <scope>NUCLEOTIDE SEQUENCE [LARGE SCALE GENOMIC DNA]</scope>
    <source>
        <strain evidence="3 4">MK-D1</strain>
    </source>
</reference>
<dbReference type="Proteomes" id="UP000321408">
    <property type="component" value="Chromosome"/>
</dbReference>
<evidence type="ECO:0000256" key="1">
    <source>
        <dbReference type="ARBA" id="ARBA00023122"/>
    </source>
</evidence>
<dbReference type="SUPFAM" id="SSF54631">
    <property type="entry name" value="CBS-domain pair"/>
    <property type="match status" value="1"/>
</dbReference>
<dbReference type="PROSITE" id="PS51371">
    <property type="entry name" value="CBS"/>
    <property type="match status" value="2"/>
</dbReference>
<proteinExistence type="predicted"/>
<dbReference type="InterPro" id="IPR046342">
    <property type="entry name" value="CBS_dom_sf"/>
</dbReference>
<reference evidence="3 4" key="2">
    <citation type="journal article" date="2024" name="Int. J. Syst. Evol. Microbiol.">
        <title>Promethearchaeum syntrophicum gen. nov., sp. nov., an anaerobic, obligately syntrophic archaeon, the first isolate of the lineage 'Asgard' archaea, and proposal of the new archaeal phylum Promethearchaeota phyl. nov. and kingdom Promethearchaeati regn. nov.</title>
        <authorList>
            <person name="Imachi H."/>
            <person name="Nobu M.K."/>
            <person name="Kato S."/>
            <person name="Takaki Y."/>
            <person name="Miyazaki M."/>
            <person name="Miyata M."/>
            <person name="Ogawara M."/>
            <person name="Saito Y."/>
            <person name="Sakai S."/>
            <person name="Tahara Y.O."/>
            <person name="Takano Y."/>
            <person name="Tasumi E."/>
            <person name="Uematsu K."/>
            <person name="Yoshimura T."/>
            <person name="Itoh T."/>
            <person name="Ohkuma M."/>
            <person name="Takai K."/>
        </authorList>
    </citation>
    <scope>NUCLEOTIDE SEQUENCE [LARGE SCALE GENOMIC DNA]</scope>
    <source>
        <strain evidence="3 4">MK-D1</strain>
    </source>
</reference>
<evidence type="ECO:0000313" key="4">
    <source>
        <dbReference type="Proteomes" id="UP000321408"/>
    </source>
</evidence>
<dbReference type="InterPro" id="IPR051257">
    <property type="entry name" value="Diverse_CBS-Domain"/>
</dbReference>
<dbReference type="EMBL" id="CP042905">
    <property type="protein sequence ID" value="QEE16557.2"/>
    <property type="molecule type" value="Genomic_DNA"/>
</dbReference>
<dbReference type="CDD" id="cd02205">
    <property type="entry name" value="CBS_pair_SF"/>
    <property type="match status" value="1"/>
</dbReference>